<dbReference type="PANTHER" id="PTHR31245">
    <property type="entry name" value="UBIQUITIN SYSTEM COMPONENT CUE PROTEIN"/>
    <property type="match status" value="1"/>
</dbReference>
<dbReference type="Proteomes" id="UP001058974">
    <property type="component" value="Chromosome 7"/>
</dbReference>
<feature type="coiled-coil region" evidence="1">
    <location>
        <begin position="171"/>
        <end position="236"/>
    </location>
</feature>
<dbReference type="AlphaFoldDB" id="A0A9D5A336"/>
<dbReference type="Gramene" id="Psat07G0701800-T1">
    <property type="protein sequence ID" value="KAI5392453.1"/>
    <property type="gene ID" value="KIW84_077018"/>
</dbReference>
<dbReference type="SUPFAM" id="SSF46934">
    <property type="entry name" value="UBA-like"/>
    <property type="match status" value="1"/>
</dbReference>
<dbReference type="CDD" id="cd14279">
    <property type="entry name" value="CUE"/>
    <property type="match status" value="1"/>
</dbReference>
<feature type="domain" description="CUE" evidence="3">
    <location>
        <begin position="38"/>
        <end position="81"/>
    </location>
</feature>
<proteinExistence type="predicted"/>
<reference evidence="4 5" key="1">
    <citation type="journal article" date="2022" name="Nat. Genet.">
        <title>Improved pea reference genome and pan-genome highlight genomic features and evolutionary characteristics.</title>
        <authorList>
            <person name="Yang T."/>
            <person name="Liu R."/>
            <person name="Luo Y."/>
            <person name="Hu S."/>
            <person name="Wang D."/>
            <person name="Wang C."/>
            <person name="Pandey M.K."/>
            <person name="Ge S."/>
            <person name="Xu Q."/>
            <person name="Li N."/>
            <person name="Li G."/>
            <person name="Huang Y."/>
            <person name="Saxena R.K."/>
            <person name="Ji Y."/>
            <person name="Li M."/>
            <person name="Yan X."/>
            <person name="He Y."/>
            <person name="Liu Y."/>
            <person name="Wang X."/>
            <person name="Xiang C."/>
            <person name="Varshney R.K."/>
            <person name="Ding H."/>
            <person name="Gao S."/>
            <person name="Zong X."/>
        </authorList>
    </citation>
    <scope>NUCLEOTIDE SEQUENCE [LARGE SCALE GENOMIC DNA]</scope>
    <source>
        <strain evidence="4 5">cv. Zhongwan 6</strain>
    </source>
</reference>
<sequence>MSAAVCGSKRSFFEELPPSPPLSKRLRCSSATSPIRFPTPSLFDQLRNLFPYMEQQVLERALQESDNDLDAAIKSLNELYLGAGGGNYGTAEESEIDVSGDQGKLEDDVNDSASENQSTLNNLPADGAEWIDFFVREMMVATSVDDARVRAARMLEVLEKSISERAKAEATDSLQKENLMLKQQIEVLIKEKNSFKNAFRIQHERLSDYDNKNQELQQLKQLASQYQEQIRTLEMNNYALGMHLRQAQQSNGFQGNFPPDVF</sequence>
<dbReference type="Gramene" id="PSAT_LOCUS29096_t1">
    <property type="protein sequence ID" value="CAL5210584.1"/>
    <property type="gene ID" value="PSAT_LOCUS29096"/>
</dbReference>
<dbReference type="InterPro" id="IPR003892">
    <property type="entry name" value="CUE"/>
</dbReference>
<evidence type="ECO:0000256" key="2">
    <source>
        <dbReference type="SAM" id="MobiDB-lite"/>
    </source>
</evidence>
<organism evidence="4 5">
    <name type="scientific">Pisum sativum</name>
    <name type="common">Garden pea</name>
    <name type="synonym">Lathyrus oleraceus</name>
    <dbReference type="NCBI Taxonomy" id="3888"/>
    <lineage>
        <taxon>Eukaryota</taxon>
        <taxon>Viridiplantae</taxon>
        <taxon>Streptophyta</taxon>
        <taxon>Embryophyta</taxon>
        <taxon>Tracheophyta</taxon>
        <taxon>Spermatophyta</taxon>
        <taxon>Magnoliopsida</taxon>
        <taxon>eudicotyledons</taxon>
        <taxon>Gunneridae</taxon>
        <taxon>Pentapetalae</taxon>
        <taxon>rosids</taxon>
        <taxon>fabids</taxon>
        <taxon>Fabales</taxon>
        <taxon>Fabaceae</taxon>
        <taxon>Papilionoideae</taxon>
        <taxon>50 kb inversion clade</taxon>
        <taxon>NPAAA clade</taxon>
        <taxon>Hologalegina</taxon>
        <taxon>IRL clade</taxon>
        <taxon>Fabeae</taxon>
        <taxon>Lathyrus</taxon>
    </lineage>
</organism>
<keyword evidence="1" id="KW-0175">Coiled coil</keyword>
<dbReference type="Gene3D" id="1.10.8.10">
    <property type="entry name" value="DNA helicase RuvA subunit, C-terminal domain"/>
    <property type="match status" value="1"/>
</dbReference>
<feature type="compositionally biased region" description="Polar residues" evidence="2">
    <location>
        <begin position="111"/>
        <end position="121"/>
    </location>
</feature>
<dbReference type="GO" id="GO:0043130">
    <property type="term" value="F:ubiquitin binding"/>
    <property type="evidence" value="ECO:0007669"/>
    <property type="project" value="InterPro"/>
</dbReference>
<dbReference type="OrthoDB" id="440455at2759"/>
<evidence type="ECO:0000256" key="1">
    <source>
        <dbReference type="SAM" id="Coils"/>
    </source>
</evidence>
<dbReference type="EMBL" id="JAMSHJ010000007">
    <property type="protein sequence ID" value="KAI5392453.1"/>
    <property type="molecule type" value="Genomic_DNA"/>
</dbReference>
<evidence type="ECO:0000313" key="5">
    <source>
        <dbReference type="Proteomes" id="UP001058974"/>
    </source>
</evidence>
<dbReference type="InterPro" id="IPR009060">
    <property type="entry name" value="UBA-like_sf"/>
</dbReference>
<name>A0A9D5A336_PEA</name>
<dbReference type="PROSITE" id="PS51140">
    <property type="entry name" value="CUE"/>
    <property type="match status" value="1"/>
</dbReference>
<dbReference type="PANTHER" id="PTHR31245:SF20">
    <property type="entry name" value="F18B13.13 PROTEIN"/>
    <property type="match status" value="1"/>
</dbReference>
<accession>A0A9D5A336</accession>
<dbReference type="Pfam" id="PF02845">
    <property type="entry name" value="CUE"/>
    <property type="match status" value="1"/>
</dbReference>
<gene>
    <name evidence="4" type="ORF">KIW84_077018</name>
</gene>
<feature type="region of interest" description="Disordered" evidence="2">
    <location>
        <begin position="91"/>
        <end position="121"/>
    </location>
</feature>
<keyword evidence="5" id="KW-1185">Reference proteome</keyword>
<comment type="caution">
    <text evidence="4">The sequence shown here is derived from an EMBL/GenBank/DDBJ whole genome shotgun (WGS) entry which is preliminary data.</text>
</comment>
<evidence type="ECO:0000259" key="3">
    <source>
        <dbReference type="PROSITE" id="PS51140"/>
    </source>
</evidence>
<evidence type="ECO:0000313" key="4">
    <source>
        <dbReference type="EMBL" id="KAI5392453.1"/>
    </source>
</evidence>
<protein>
    <recommendedName>
        <fullName evidence="3">CUE domain-containing protein</fullName>
    </recommendedName>
</protein>